<dbReference type="SUPFAM" id="SSF52499">
    <property type="entry name" value="Isochorismatase-like hydrolases"/>
    <property type="match status" value="1"/>
</dbReference>
<dbReference type="EMBL" id="DSDK01000014">
    <property type="protein sequence ID" value="HDR50045.1"/>
    <property type="molecule type" value="Genomic_DNA"/>
</dbReference>
<dbReference type="PANTHER" id="PTHR43540:SF6">
    <property type="entry name" value="ISOCHORISMATASE-LIKE DOMAIN-CONTAINING PROTEIN"/>
    <property type="match status" value="1"/>
</dbReference>
<dbReference type="Pfam" id="PF00857">
    <property type="entry name" value="Isochorismatase"/>
    <property type="match status" value="1"/>
</dbReference>
<dbReference type="PANTHER" id="PTHR43540">
    <property type="entry name" value="PEROXYUREIDOACRYLATE/UREIDOACRYLATE AMIDOHYDROLASE-RELATED"/>
    <property type="match status" value="1"/>
</dbReference>
<dbReference type="InterPro" id="IPR050272">
    <property type="entry name" value="Isochorismatase-like_hydrls"/>
</dbReference>
<accession>A0A831PJ32</accession>
<protein>
    <submittedName>
        <fullName evidence="3">Cysteine hydrolase</fullName>
    </submittedName>
</protein>
<evidence type="ECO:0000259" key="2">
    <source>
        <dbReference type="Pfam" id="PF00857"/>
    </source>
</evidence>
<proteinExistence type="predicted"/>
<gene>
    <name evidence="3" type="ORF">ENN90_00280</name>
</gene>
<evidence type="ECO:0000256" key="1">
    <source>
        <dbReference type="ARBA" id="ARBA00022801"/>
    </source>
</evidence>
<reference evidence="3" key="1">
    <citation type="journal article" date="2020" name="mSystems">
        <title>Genome- and Community-Level Interaction Insights into Carbon Utilization and Element Cycling Functions of Hydrothermarchaeota in Hydrothermal Sediment.</title>
        <authorList>
            <person name="Zhou Z."/>
            <person name="Liu Y."/>
            <person name="Xu W."/>
            <person name="Pan J."/>
            <person name="Luo Z.H."/>
            <person name="Li M."/>
        </authorList>
    </citation>
    <scope>NUCLEOTIDE SEQUENCE [LARGE SCALE GENOMIC DNA]</scope>
    <source>
        <strain evidence="3">SpSt-1217</strain>
    </source>
</reference>
<dbReference type="InterPro" id="IPR000868">
    <property type="entry name" value="Isochorismatase-like_dom"/>
</dbReference>
<dbReference type="InterPro" id="IPR036380">
    <property type="entry name" value="Isochorismatase-like_sf"/>
</dbReference>
<name>A0A831PJ32_9BACT</name>
<organism evidence="3">
    <name type="scientific">Mariniphaga anaerophila</name>
    <dbReference type="NCBI Taxonomy" id="1484053"/>
    <lineage>
        <taxon>Bacteria</taxon>
        <taxon>Pseudomonadati</taxon>
        <taxon>Bacteroidota</taxon>
        <taxon>Bacteroidia</taxon>
        <taxon>Marinilabiliales</taxon>
        <taxon>Prolixibacteraceae</taxon>
        <taxon>Mariniphaga</taxon>
    </lineage>
</organism>
<dbReference type="Gene3D" id="3.40.50.850">
    <property type="entry name" value="Isochorismatase-like"/>
    <property type="match status" value="1"/>
</dbReference>
<dbReference type="Proteomes" id="UP000886047">
    <property type="component" value="Unassembled WGS sequence"/>
</dbReference>
<dbReference type="GO" id="GO:0016787">
    <property type="term" value="F:hydrolase activity"/>
    <property type="evidence" value="ECO:0007669"/>
    <property type="project" value="UniProtKB-KW"/>
</dbReference>
<dbReference type="AlphaFoldDB" id="A0A831PJ32"/>
<evidence type="ECO:0000313" key="3">
    <source>
        <dbReference type="EMBL" id="HDR50045.1"/>
    </source>
</evidence>
<sequence>MMDLANWLFWNVDTQIDFVYPRGKLYVEGAEELRPQWKELTQLAKDKAIRVVNTADYHYANSPELDANPDFVNTFPEHCMANTRGADYIRETDPEDPLIFDWDKEYLITPELFAQDKSRNFIIRKDAFDVFDGNPMTETILKQLNPETVVVYGVTTNVCVDAAVKGLVKRVNRVIVVEDAIKELPNIPVPFDAWKKKGVEMIALKKLKQMLSSN</sequence>
<comment type="caution">
    <text evidence="3">The sequence shown here is derived from an EMBL/GenBank/DDBJ whole genome shotgun (WGS) entry which is preliminary data.</text>
</comment>
<dbReference type="CDD" id="cd00431">
    <property type="entry name" value="cysteine_hydrolases"/>
    <property type="match status" value="1"/>
</dbReference>
<feature type="domain" description="Isochorismatase-like" evidence="2">
    <location>
        <begin position="12"/>
        <end position="184"/>
    </location>
</feature>
<keyword evidence="1 3" id="KW-0378">Hydrolase</keyword>